<dbReference type="NCBIfam" id="TIGR04183">
    <property type="entry name" value="Por_Secre_tail"/>
    <property type="match status" value="1"/>
</dbReference>
<dbReference type="Proteomes" id="UP001610100">
    <property type="component" value="Unassembled WGS sequence"/>
</dbReference>
<keyword evidence="1" id="KW-0732">Signal</keyword>
<dbReference type="Pfam" id="PF18962">
    <property type="entry name" value="Por_Secre_tail"/>
    <property type="match status" value="1"/>
</dbReference>
<dbReference type="EMBL" id="JBAWKB010000001">
    <property type="protein sequence ID" value="MFH6770997.1"/>
    <property type="molecule type" value="Genomic_DNA"/>
</dbReference>
<feature type="domain" description="Secretion system C-terminal sorting" evidence="2">
    <location>
        <begin position="228"/>
        <end position="297"/>
    </location>
</feature>
<protein>
    <submittedName>
        <fullName evidence="3">T9SS type A sorting domain-containing protein</fullName>
    </submittedName>
</protein>
<evidence type="ECO:0000313" key="4">
    <source>
        <dbReference type="Proteomes" id="UP001610100"/>
    </source>
</evidence>
<accession>A0ABW7N0L5</accession>
<evidence type="ECO:0000256" key="1">
    <source>
        <dbReference type="ARBA" id="ARBA00022729"/>
    </source>
</evidence>
<comment type="caution">
    <text evidence="3">The sequence shown here is derived from an EMBL/GenBank/DDBJ whole genome shotgun (WGS) entry which is preliminary data.</text>
</comment>
<reference evidence="3 4" key="1">
    <citation type="submission" date="2024-02" db="EMBL/GenBank/DDBJ databases">
        <title>A Gaetbulibacter species isolated from tidal flats and genomic insights of their niches.</title>
        <authorList>
            <person name="Ye Y."/>
        </authorList>
    </citation>
    <scope>NUCLEOTIDE SEQUENCE [LARGE SCALE GENOMIC DNA]</scope>
    <source>
        <strain evidence="3 4">KYW382</strain>
    </source>
</reference>
<proteinExistence type="predicted"/>
<name>A0ABW7N0L5_9FLAO</name>
<evidence type="ECO:0000313" key="3">
    <source>
        <dbReference type="EMBL" id="MFH6770997.1"/>
    </source>
</evidence>
<organism evidence="3 4">
    <name type="scientific">Gaetbulibacter aestuarii</name>
    <dbReference type="NCBI Taxonomy" id="1502358"/>
    <lineage>
        <taxon>Bacteria</taxon>
        <taxon>Pseudomonadati</taxon>
        <taxon>Bacteroidota</taxon>
        <taxon>Flavobacteriia</taxon>
        <taxon>Flavobacteriales</taxon>
        <taxon>Flavobacteriaceae</taxon>
        <taxon>Gaetbulibacter</taxon>
    </lineage>
</organism>
<dbReference type="InterPro" id="IPR026444">
    <property type="entry name" value="Secre_tail"/>
</dbReference>
<gene>
    <name evidence="3" type="ORF">V8G58_03540</name>
</gene>
<sequence>MKTLNVTISFVLISFLSYSQVLINEFEPNPDGADPSTVSIELKGTPNTSFSGFLLSAECDGANGIIQDASEVSGTFDANGLLVISIPDLENPSFTLFLTDTFTGTVNVTDIDIDDDGIVDDTSSFNLVYDAIGIPDAASDESSIYGNDLGGTDFKYIGAEPFLVFRDANSDALFAVISPGDSEVFNVNAEAVPATNFTGTANQTSFGSANAYESTLALESSAITGLKLFPNPTSESSIVITAQNHSDIQVSVYDLIGKSVLEQKVKNDRLDISNLNAGVYILKLKQNDRESIKKLVVK</sequence>
<keyword evidence="4" id="KW-1185">Reference proteome</keyword>
<evidence type="ECO:0000259" key="2">
    <source>
        <dbReference type="Pfam" id="PF18962"/>
    </source>
</evidence>
<dbReference type="RefSeq" id="WP_344739790.1">
    <property type="nucleotide sequence ID" value="NZ_BAABAY010000001.1"/>
</dbReference>